<evidence type="ECO:0000256" key="1">
    <source>
        <dbReference type="SAM" id="SignalP"/>
    </source>
</evidence>
<proteinExistence type="predicted"/>
<dbReference type="OrthoDB" id="6228031at2"/>
<dbReference type="EMBL" id="VOLT01000003">
    <property type="protein sequence ID" value="TWX69748.1"/>
    <property type="molecule type" value="Genomic_DNA"/>
</dbReference>
<evidence type="ECO:0000313" key="2">
    <source>
        <dbReference type="EMBL" id="TWX69748.1"/>
    </source>
</evidence>
<feature type="chain" id="PRO_5023036517" evidence="1">
    <location>
        <begin position="27"/>
        <end position="130"/>
    </location>
</feature>
<evidence type="ECO:0000313" key="3">
    <source>
        <dbReference type="Proteomes" id="UP000321822"/>
    </source>
</evidence>
<organism evidence="2 3">
    <name type="scientific">Colwellia demingiae</name>
    <dbReference type="NCBI Taxonomy" id="89401"/>
    <lineage>
        <taxon>Bacteria</taxon>
        <taxon>Pseudomonadati</taxon>
        <taxon>Pseudomonadota</taxon>
        <taxon>Gammaproteobacteria</taxon>
        <taxon>Alteromonadales</taxon>
        <taxon>Colwelliaceae</taxon>
        <taxon>Colwellia</taxon>
    </lineage>
</organism>
<dbReference type="Proteomes" id="UP000321822">
    <property type="component" value="Unassembled WGS sequence"/>
</dbReference>
<gene>
    <name evidence="2" type="ORF">ESZ36_07320</name>
</gene>
<feature type="signal peptide" evidence="1">
    <location>
        <begin position="1"/>
        <end position="26"/>
    </location>
</feature>
<protein>
    <submittedName>
        <fullName evidence="2">Uncharacterized protein</fullName>
    </submittedName>
</protein>
<keyword evidence="3" id="KW-1185">Reference proteome</keyword>
<comment type="caution">
    <text evidence="2">The sequence shown here is derived from an EMBL/GenBank/DDBJ whole genome shotgun (WGS) entry which is preliminary data.</text>
</comment>
<sequence>MNSIKLLFVSFTITFIALMTISPANAKHAISVQHLNIDNTLTTKFNNDDMINIAANYRSSFSTGLILSAPVIISDRSSQLTMDVVNKSNDFFTSAMIFNDKLHQLISYFTTPNSKKFTEPTISTPESEVI</sequence>
<reference evidence="2 3" key="1">
    <citation type="submission" date="2019-07" db="EMBL/GenBank/DDBJ databases">
        <title>Genomes of sea-ice associated Colwellia species.</title>
        <authorList>
            <person name="Bowman J.P."/>
        </authorList>
    </citation>
    <scope>NUCLEOTIDE SEQUENCE [LARGE SCALE GENOMIC DNA]</scope>
    <source>
        <strain evidence="2 3">ACAM 459</strain>
    </source>
</reference>
<keyword evidence="1" id="KW-0732">Signal</keyword>
<dbReference type="RefSeq" id="WP_146785671.1">
    <property type="nucleotide sequence ID" value="NZ_VOLT01000003.1"/>
</dbReference>
<accession>A0A5C6QM29</accession>
<dbReference type="AlphaFoldDB" id="A0A5C6QM29"/>
<name>A0A5C6QM29_9GAMM</name>